<protein>
    <submittedName>
        <fullName evidence="1">Uncharacterized protein</fullName>
    </submittedName>
</protein>
<gene>
    <name evidence="1" type="ORF">CARN3_0380</name>
</gene>
<comment type="caution">
    <text evidence="1">The sequence shown here is derived from an EMBL/GenBank/DDBJ whole genome shotgun (WGS) entry which is preliminary data.</text>
</comment>
<name>E6PX00_9ZZZZ</name>
<accession>E6PX00</accession>
<dbReference type="EMBL" id="CABN01000015">
    <property type="protein sequence ID" value="CBH99459.1"/>
    <property type="molecule type" value="Genomic_DNA"/>
</dbReference>
<sequence>MKEQNVSRAAWANMQRVNPLAAIFVELVTRYPDTIERLQMLPRRHGKVHTWL</sequence>
<organism evidence="1">
    <name type="scientific">mine drainage metagenome</name>
    <dbReference type="NCBI Taxonomy" id="410659"/>
    <lineage>
        <taxon>unclassified sequences</taxon>
        <taxon>metagenomes</taxon>
        <taxon>ecological metagenomes</taxon>
    </lineage>
</organism>
<evidence type="ECO:0000313" key="1">
    <source>
        <dbReference type="EMBL" id="CBH99459.1"/>
    </source>
</evidence>
<reference evidence="1" key="1">
    <citation type="submission" date="2009-10" db="EMBL/GenBank/DDBJ databases">
        <title>Diversity of trophic interactions inside an arsenic-rich microbial ecosystem.</title>
        <authorList>
            <person name="Bertin P.N."/>
            <person name="Heinrich-Salmeron A."/>
            <person name="Pelletier E."/>
            <person name="Goulhen-Chollet F."/>
            <person name="Arsene-Ploetze F."/>
            <person name="Gallien S."/>
            <person name="Calteau A."/>
            <person name="Vallenet D."/>
            <person name="Casiot C."/>
            <person name="Chane-Woon-Ming B."/>
            <person name="Giloteaux L."/>
            <person name="Barakat M."/>
            <person name="Bonnefoy V."/>
            <person name="Bruneel O."/>
            <person name="Chandler M."/>
            <person name="Cleiss J."/>
            <person name="Duran R."/>
            <person name="Elbaz-Poulichet F."/>
            <person name="Fonknechten N."/>
            <person name="Lauga B."/>
            <person name="Mornico D."/>
            <person name="Ortet P."/>
            <person name="Schaeffer C."/>
            <person name="Siguier P."/>
            <person name="Alexander Thil Smith A."/>
            <person name="Van Dorsselaer A."/>
            <person name="Weissenbach J."/>
            <person name="Medigue C."/>
            <person name="Le Paslier D."/>
        </authorList>
    </citation>
    <scope>NUCLEOTIDE SEQUENCE</scope>
</reference>
<dbReference type="AlphaFoldDB" id="E6PX00"/>
<proteinExistence type="predicted"/>